<reference evidence="1" key="1">
    <citation type="journal article" date="2022" name="bioRxiv">
        <title>Sequencing and chromosome-scale assembly of the giantPleurodeles waltlgenome.</title>
        <authorList>
            <person name="Brown T."/>
            <person name="Elewa A."/>
            <person name="Iarovenko S."/>
            <person name="Subramanian E."/>
            <person name="Araus A.J."/>
            <person name="Petzold A."/>
            <person name="Susuki M."/>
            <person name="Suzuki K.-i.T."/>
            <person name="Hayashi T."/>
            <person name="Toyoda A."/>
            <person name="Oliveira C."/>
            <person name="Osipova E."/>
            <person name="Leigh N.D."/>
            <person name="Simon A."/>
            <person name="Yun M.H."/>
        </authorList>
    </citation>
    <scope>NUCLEOTIDE SEQUENCE</scope>
    <source>
        <strain evidence="1">20211129_DDA</strain>
        <tissue evidence="1">Liver</tissue>
    </source>
</reference>
<dbReference type="AlphaFoldDB" id="A0AAV7PEU5"/>
<proteinExistence type="predicted"/>
<dbReference type="Proteomes" id="UP001066276">
    <property type="component" value="Chromosome 7"/>
</dbReference>
<dbReference type="EMBL" id="JANPWB010000011">
    <property type="protein sequence ID" value="KAJ1126736.1"/>
    <property type="molecule type" value="Genomic_DNA"/>
</dbReference>
<organism evidence="1 2">
    <name type="scientific">Pleurodeles waltl</name>
    <name type="common">Iberian ribbed newt</name>
    <dbReference type="NCBI Taxonomy" id="8319"/>
    <lineage>
        <taxon>Eukaryota</taxon>
        <taxon>Metazoa</taxon>
        <taxon>Chordata</taxon>
        <taxon>Craniata</taxon>
        <taxon>Vertebrata</taxon>
        <taxon>Euteleostomi</taxon>
        <taxon>Amphibia</taxon>
        <taxon>Batrachia</taxon>
        <taxon>Caudata</taxon>
        <taxon>Salamandroidea</taxon>
        <taxon>Salamandridae</taxon>
        <taxon>Pleurodelinae</taxon>
        <taxon>Pleurodeles</taxon>
    </lineage>
</organism>
<feature type="non-terminal residue" evidence="1">
    <location>
        <position position="56"/>
    </location>
</feature>
<protein>
    <submittedName>
        <fullName evidence="1">Uncharacterized protein</fullName>
    </submittedName>
</protein>
<comment type="caution">
    <text evidence="1">The sequence shown here is derived from an EMBL/GenBank/DDBJ whole genome shotgun (WGS) entry which is preliminary data.</text>
</comment>
<keyword evidence="2" id="KW-1185">Reference proteome</keyword>
<accession>A0AAV7PEU5</accession>
<feature type="non-terminal residue" evidence="1">
    <location>
        <position position="1"/>
    </location>
</feature>
<gene>
    <name evidence="1" type="ORF">NDU88_005142</name>
</gene>
<name>A0AAV7PEU5_PLEWA</name>
<sequence length="56" mass="6023">VGEIASPGHLIFAKLEKNEKTSKMDLNACHSSAVIIAASSTTNCSHRPKKCLNRTL</sequence>
<evidence type="ECO:0000313" key="1">
    <source>
        <dbReference type="EMBL" id="KAJ1126736.1"/>
    </source>
</evidence>
<evidence type="ECO:0000313" key="2">
    <source>
        <dbReference type="Proteomes" id="UP001066276"/>
    </source>
</evidence>